<keyword evidence="1" id="KW-0472">Membrane</keyword>
<feature type="transmembrane region" description="Helical" evidence="1">
    <location>
        <begin position="66"/>
        <end position="89"/>
    </location>
</feature>
<protein>
    <submittedName>
        <fullName evidence="2">DUF4870 domain-containing protein</fullName>
    </submittedName>
</protein>
<dbReference type="EMBL" id="CP095855">
    <property type="protein sequence ID" value="UPK69469.1"/>
    <property type="molecule type" value="Genomic_DNA"/>
</dbReference>
<accession>A0ABY4I077</accession>
<feature type="transmembrane region" description="Helical" evidence="1">
    <location>
        <begin position="40"/>
        <end position="60"/>
    </location>
</feature>
<keyword evidence="1" id="KW-0812">Transmembrane</keyword>
<reference evidence="2 3" key="1">
    <citation type="submission" date="2022-04" db="EMBL/GenBank/DDBJ databases">
        <title>The arsenic-methylating capacity of Chitinophaga filiformis YT5 during chitin decomposition.</title>
        <authorList>
            <person name="Chen G."/>
            <person name="Liang Y."/>
        </authorList>
    </citation>
    <scope>NUCLEOTIDE SEQUENCE [LARGE SCALE GENOMIC DNA]</scope>
    <source>
        <strain evidence="2 3">YT5</strain>
    </source>
</reference>
<evidence type="ECO:0000313" key="2">
    <source>
        <dbReference type="EMBL" id="UPK69469.1"/>
    </source>
</evidence>
<evidence type="ECO:0000256" key="1">
    <source>
        <dbReference type="SAM" id="Phobius"/>
    </source>
</evidence>
<name>A0ABY4I077_CHIFI</name>
<keyword evidence="1" id="KW-1133">Transmembrane helix</keyword>
<evidence type="ECO:0000313" key="3">
    <source>
        <dbReference type="Proteomes" id="UP000830198"/>
    </source>
</evidence>
<sequence>MNTKTLSILSYVTLIGWAVAYFSGKDRADKLLKYHLRQSLGLAIVSVLFSIVLNIIAGIIPALSFLSLLSLVITIFWVLGIINAVNGALKPVPVFGKIFEDKFSFIG</sequence>
<organism evidence="2 3">
    <name type="scientific">Chitinophaga filiformis</name>
    <name type="common">Myxococcus filiformis</name>
    <name type="synonym">Flexibacter filiformis</name>
    <dbReference type="NCBI Taxonomy" id="104663"/>
    <lineage>
        <taxon>Bacteria</taxon>
        <taxon>Pseudomonadati</taxon>
        <taxon>Bacteroidota</taxon>
        <taxon>Chitinophagia</taxon>
        <taxon>Chitinophagales</taxon>
        <taxon>Chitinophagaceae</taxon>
        <taxon>Chitinophaga</taxon>
    </lineage>
</organism>
<dbReference type="Proteomes" id="UP000830198">
    <property type="component" value="Chromosome"/>
</dbReference>
<feature type="transmembrane region" description="Helical" evidence="1">
    <location>
        <begin position="6"/>
        <end position="24"/>
    </location>
</feature>
<keyword evidence="3" id="KW-1185">Reference proteome</keyword>
<proteinExistence type="predicted"/>
<dbReference type="RefSeq" id="WP_247811759.1">
    <property type="nucleotide sequence ID" value="NZ_CP095855.1"/>
</dbReference>
<gene>
    <name evidence="2" type="ORF">MYF79_31385</name>
</gene>